<feature type="compositionally biased region" description="Basic and acidic residues" evidence="1">
    <location>
        <begin position="1303"/>
        <end position="1314"/>
    </location>
</feature>
<feature type="domain" description="Cyclic nucleotide-binding" evidence="3">
    <location>
        <begin position="485"/>
        <end position="590"/>
    </location>
</feature>
<feature type="compositionally biased region" description="Basic and acidic residues" evidence="1">
    <location>
        <begin position="1275"/>
        <end position="1297"/>
    </location>
</feature>
<feature type="compositionally biased region" description="Polar residues" evidence="1">
    <location>
        <begin position="1136"/>
        <end position="1149"/>
    </location>
</feature>
<dbReference type="CDD" id="cd00038">
    <property type="entry name" value="CAP_ED"/>
    <property type="match status" value="1"/>
</dbReference>
<sequence length="1560" mass="172375">LALHSLLRFRCCPPLAAAAQILPSARRGRTTSQNAPNCRQLSRKGADMSWWLVLVARLAQGTVEEVKQDEVFESVESTQVEGDMVLHGSFIRMMVGMVDDATKLQANKWRVRMEGSASVRSAGSEATEDGKREKDSGEGEKWSGEGALIGVLDEAAVKQLLVYTPEVAVQMIYGVAYKVVREAEDEIQAMISSTLENKAEGPHAVSTQNTDAMDGRRRQELEVEHAMLDCRSSDNAVPKSSKAQKMRKETSFQSAVVRLTTMLAFSSKHGKASKDERRCIGELLFSCQEASRFWYGFTIEDTMAMADYVSFESYQAGSVIVAEGEPLDYAIILVRGEVEEKHSTYSKPFQGARQPEDIVWYQGAVLNARKLFTDKRISDTTLQVAVNGTLVGKIQVERLEEMCRQPGIGDVAMRLMKLLVHRALIYLKEYRMNLLPVEESFVPIHPTPKDKLFKALLKSHETYMERQMHSLTERGTHNRLLLGSFWPDITKEEIHFLLDFLFVTKVTNNQVLIRQNYAGSLLGFIFSGSLKKMYSPGDMAQIAAFRTAGEMVGEVCFTDMHVDVPERGNEVRSATNSRVAMFNTNQLFRLCRANPKLAFKLQRHITGSVCYRMLLELKELGDTEILMKHRLVLPGYVVVSEPLETLLKTKRPLRNIRTISTINFRDDVHKISAEDIAALTTEDSNLSDGSLDTMLDSILKLVPDTADAPPKEPKDLETSKATVDPQPAGAEQASSLEGSDHLAGSAAVATRPSEQPDDQGGRQVSPGRQGGRQVSPGRQGGRQVSPGRQQGQSHEESKSTRMSTVNVSDFPVSRLKQQQADMQGQQQRQRHAQQTPPEYPQEQAEHHERPGLQGIPDDDRLPLETIMDEQDDGEDHPGGIDALLRAKTRGQSEAEERARAHRDTEVSPAPSCNPAKRGPTPQMHRGPSQTSGGSHEAQAPQLHGAPASLPTAAGGPPNPQPLPRRVSEAAPAMHPQPQQAPAGEAAGAVGAGKQDHSGVGPWQSSDAEAVAQTDAQQLRDTRDAQRPRPAPKEALGGIQGGSGEAQLNQARRETGSRRTSTSGLPPGTPASSLPTSAPDAASRQELVEAEALQPSTSLPPGSMPASTLPTSAAAPESAVRPEGMEVEHDDADALTPTPSRRPLQSSTTPRKWVWREDGTPDRPEAEPDREKYARTHEHSFFDDSRPKLDDLAPEYRRPRVGSVRSQRSSLSTVQTLLRPRGFETPSLSAPPGLLRKSIAAPLDLYKDLHDKPLSNRERLKPLSPSFPAQYKRSPHSNEQRSSRKPSTFRERKTKSPDEPASTRNRDSKQVRIEDNVGCPEPSDEEEVQRRSTSESSRMQMSVDAYNLSLRNRRSQGQRRGENQWCPTKWFPVYPEQQYKPKRPVPDNGHSPSPTRQRPGRDQARTSRSETRSVDSGLIGRPLSPPSEPISRPATSHHLLRQATELAAQSRPVTSPDFMLSFGMEDSRRAATPTFDSHGMVPNVTVRALSLDRSRPSSRSETPSKHDFVWISQDGDITNSNRPWTPVDGSLAWFSLPRCNTPESVLVAQGRLPPQNFQNEK</sequence>
<feature type="non-terminal residue" evidence="4">
    <location>
        <position position="1"/>
    </location>
</feature>
<dbReference type="InterPro" id="IPR018490">
    <property type="entry name" value="cNMP-bd_dom_sf"/>
</dbReference>
<evidence type="ECO:0000256" key="1">
    <source>
        <dbReference type="SAM" id="MobiDB-lite"/>
    </source>
</evidence>
<dbReference type="PROSITE" id="PS50042">
    <property type="entry name" value="CNMP_BINDING_3"/>
    <property type="match status" value="2"/>
</dbReference>
<evidence type="ECO:0000259" key="3">
    <source>
        <dbReference type="PROSITE" id="PS50042"/>
    </source>
</evidence>
<dbReference type="InterPro" id="IPR000595">
    <property type="entry name" value="cNMP-bd_dom"/>
</dbReference>
<evidence type="ECO:0000256" key="2">
    <source>
        <dbReference type="SAM" id="SignalP"/>
    </source>
</evidence>
<keyword evidence="2" id="KW-0732">Signal</keyword>
<dbReference type="SUPFAM" id="SSF51206">
    <property type="entry name" value="cAMP-binding domain-like"/>
    <property type="match status" value="2"/>
</dbReference>
<feature type="compositionally biased region" description="Basic and acidic residues" evidence="1">
    <location>
        <begin position="1251"/>
        <end position="1260"/>
    </location>
</feature>
<feature type="compositionally biased region" description="Basic and acidic residues" evidence="1">
    <location>
        <begin position="128"/>
        <end position="143"/>
    </location>
</feature>
<comment type="caution">
    <text evidence="4">The sequence shown here is derived from an EMBL/GenBank/DDBJ whole genome shotgun (WGS) entry which is preliminary data.</text>
</comment>
<name>A0AAE0KRZ9_9CHLO</name>
<feature type="compositionally biased region" description="Basic and acidic residues" evidence="1">
    <location>
        <begin position="1398"/>
        <end position="1412"/>
    </location>
</feature>
<accession>A0AAE0KRZ9</accession>
<dbReference type="InterPro" id="IPR014710">
    <property type="entry name" value="RmlC-like_jellyroll"/>
</dbReference>
<feature type="compositionally biased region" description="Basic and acidic residues" evidence="1">
    <location>
        <begin position="1017"/>
        <end position="1026"/>
    </location>
</feature>
<feature type="compositionally biased region" description="Low complexity" evidence="1">
    <location>
        <begin position="1104"/>
        <end position="1118"/>
    </location>
</feature>
<dbReference type="EMBL" id="LGRX02019647">
    <property type="protein sequence ID" value="KAK3258290.1"/>
    <property type="molecule type" value="Genomic_DNA"/>
</dbReference>
<protein>
    <recommendedName>
        <fullName evidence="3">Cyclic nucleotide-binding domain-containing protein</fullName>
    </recommendedName>
</protein>
<reference evidence="4 5" key="1">
    <citation type="journal article" date="2015" name="Genome Biol. Evol.">
        <title>Comparative Genomics of a Bacterivorous Green Alga Reveals Evolutionary Causalities and Consequences of Phago-Mixotrophic Mode of Nutrition.</title>
        <authorList>
            <person name="Burns J.A."/>
            <person name="Paasch A."/>
            <person name="Narechania A."/>
            <person name="Kim E."/>
        </authorList>
    </citation>
    <scope>NUCLEOTIDE SEQUENCE [LARGE SCALE GENOMIC DNA]</scope>
    <source>
        <strain evidence="4 5">PLY_AMNH</strain>
    </source>
</reference>
<feature type="chain" id="PRO_5042272437" description="Cyclic nucleotide-binding domain-containing protein" evidence="2">
    <location>
        <begin position="19"/>
        <end position="1560"/>
    </location>
</feature>
<evidence type="ECO:0000313" key="5">
    <source>
        <dbReference type="Proteomes" id="UP001190700"/>
    </source>
</evidence>
<feature type="signal peptide" evidence="2">
    <location>
        <begin position="1"/>
        <end position="18"/>
    </location>
</feature>
<keyword evidence="5" id="KW-1185">Reference proteome</keyword>
<feature type="compositionally biased region" description="Low complexity" evidence="1">
    <location>
        <begin position="969"/>
        <end position="992"/>
    </location>
</feature>
<feature type="compositionally biased region" description="Basic and acidic residues" evidence="1">
    <location>
        <begin position="709"/>
        <end position="718"/>
    </location>
</feature>
<feature type="domain" description="Cyclic nucleotide-binding" evidence="3">
    <location>
        <begin position="293"/>
        <end position="339"/>
    </location>
</feature>
<feature type="region of interest" description="Disordered" evidence="1">
    <location>
        <begin position="115"/>
        <end position="143"/>
    </location>
</feature>
<feature type="compositionally biased region" description="Basic and acidic residues" evidence="1">
    <location>
        <begin position="1153"/>
        <end position="1197"/>
    </location>
</feature>
<proteinExistence type="predicted"/>
<gene>
    <name evidence="4" type="ORF">CYMTET_32658</name>
</gene>
<feature type="compositionally biased region" description="Polar residues" evidence="1">
    <location>
        <begin position="1203"/>
        <end position="1215"/>
    </location>
</feature>
<dbReference type="Gene3D" id="2.60.120.10">
    <property type="entry name" value="Jelly Rolls"/>
    <property type="match status" value="2"/>
</dbReference>
<feature type="compositionally biased region" description="Low complexity" evidence="1">
    <location>
        <begin position="817"/>
        <end position="827"/>
    </location>
</feature>
<feature type="region of interest" description="Disordered" evidence="1">
    <location>
        <begin position="1251"/>
        <end position="1432"/>
    </location>
</feature>
<evidence type="ECO:0000313" key="4">
    <source>
        <dbReference type="EMBL" id="KAK3258290.1"/>
    </source>
</evidence>
<organism evidence="4 5">
    <name type="scientific">Cymbomonas tetramitiformis</name>
    <dbReference type="NCBI Taxonomy" id="36881"/>
    <lineage>
        <taxon>Eukaryota</taxon>
        <taxon>Viridiplantae</taxon>
        <taxon>Chlorophyta</taxon>
        <taxon>Pyramimonadophyceae</taxon>
        <taxon>Pyramimonadales</taxon>
        <taxon>Pyramimonadaceae</taxon>
        <taxon>Cymbomonas</taxon>
    </lineage>
</organism>
<dbReference type="Proteomes" id="UP001190700">
    <property type="component" value="Unassembled WGS sequence"/>
</dbReference>
<feature type="compositionally biased region" description="Basic and acidic residues" evidence="1">
    <location>
        <begin position="890"/>
        <end position="905"/>
    </location>
</feature>
<feature type="region of interest" description="Disordered" evidence="1">
    <location>
        <begin position="704"/>
        <end position="1234"/>
    </location>
</feature>